<dbReference type="EMBL" id="GL349435">
    <property type="protein sequence ID" value="KNC50579.1"/>
    <property type="molecule type" value="Genomic_DNA"/>
</dbReference>
<reference evidence="2 3" key="1">
    <citation type="submission" date="2010-05" db="EMBL/GenBank/DDBJ databases">
        <title>The Genome Sequence of Thecamonas trahens ATCC 50062.</title>
        <authorList>
            <consortium name="The Broad Institute Genome Sequencing Platform"/>
            <person name="Russ C."/>
            <person name="Cuomo C."/>
            <person name="Shea T."/>
            <person name="Young S.K."/>
            <person name="Zeng Q."/>
            <person name="Koehrsen M."/>
            <person name="Haas B."/>
            <person name="Borodovsky M."/>
            <person name="Guigo R."/>
            <person name="Alvarado L."/>
            <person name="Berlin A."/>
            <person name="Bochicchio J."/>
            <person name="Borenstein D."/>
            <person name="Chapman S."/>
            <person name="Chen Z."/>
            <person name="Freedman E."/>
            <person name="Gellesch M."/>
            <person name="Goldberg J."/>
            <person name="Griggs A."/>
            <person name="Gujja S."/>
            <person name="Heilman E."/>
            <person name="Heiman D."/>
            <person name="Hepburn T."/>
            <person name="Howarth C."/>
            <person name="Jen D."/>
            <person name="Larson L."/>
            <person name="Mehta T."/>
            <person name="Park D."/>
            <person name="Pearson M."/>
            <person name="Roberts A."/>
            <person name="Saif S."/>
            <person name="Shenoy N."/>
            <person name="Sisk P."/>
            <person name="Stolte C."/>
            <person name="Sykes S."/>
            <person name="Thomson T."/>
            <person name="Walk T."/>
            <person name="White J."/>
            <person name="Yandava C."/>
            <person name="Burger G."/>
            <person name="Gray M.W."/>
            <person name="Holland P.W.H."/>
            <person name="King N."/>
            <person name="Lang F.B.F."/>
            <person name="Roger A.J."/>
            <person name="Ruiz-Trillo I."/>
            <person name="Lander E."/>
            <person name="Nusbaum C."/>
        </authorList>
    </citation>
    <scope>NUCLEOTIDE SEQUENCE [LARGE SCALE GENOMIC DNA]</scope>
    <source>
        <strain evidence="2 3">ATCC 50062</strain>
    </source>
</reference>
<evidence type="ECO:0000313" key="3">
    <source>
        <dbReference type="Proteomes" id="UP000054408"/>
    </source>
</evidence>
<sequence length="61" mass="6626">MSMWALNPPDGYDPDMPRTHSAIIRERNQRLPKPTALFYAVLTLTGCACLALVVVGLVVAA</sequence>
<accession>A0A0L0DE69</accession>
<evidence type="ECO:0000256" key="1">
    <source>
        <dbReference type="SAM" id="Phobius"/>
    </source>
</evidence>
<dbReference type="GeneID" id="25569528"/>
<dbReference type="RefSeq" id="XP_013762592.1">
    <property type="nucleotide sequence ID" value="XM_013907138.1"/>
</dbReference>
<name>A0A0L0DE69_THETB</name>
<keyword evidence="1" id="KW-0472">Membrane</keyword>
<evidence type="ECO:0000313" key="2">
    <source>
        <dbReference type="EMBL" id="KNC50579.1"/>
    </source>
</evidence>
<gene>
    <name evidence="2" type="ORF">AMSG_11613</name>
</gene>
<dbReference type="AlphaFoldDB" id="A0A0L0DE69"/>
<dbReference type="Proteomes" id="UP000054408">
    <property type="component" value="Unassembled WGS sequence"/>
</dbReference>
<protein>
    <submittedName>
        <fullName evidence="2">Uncharacterized protein</fullName>
    </submittedName>
</protein>
<proteinExistence type="predicted"/>
<keyword evidence="3" id="KW-1185">Reference proteome</keyword>
<feature type="transmembrane region" description="Helical" evidence="1">
    <location>
        <begin position="36"/>
        <end position="60"/>
    </location>
</feature>
<keyword evidence="1" id="KW-1133">Transmembrane helix</keyword>
<organism evidence="2 3">
    <name type="scientific">Thecamonas trahens ATCC 50062</name>
    <dbReference type="NCBI Taxonomy" id="461836"/>
    <lineage>
        <taxon>Eukaryota</taxon>
        <taxon>Apusozoa</taxon>
        <taxon>Apusomonadida</taxon>
        <taxon>Apusomonadidae</taxon>
        <taxon>Thecamonas</taxon>
    </lineage>
</organism>
<keyword evidence="1" id="KW-0812">Transmembrane</keyword>